<evidence type="ECO:0000256" key="2">
    <source>
        <dbReference type="SAM" id="Phobius"/>
    </source>
</evidence>
<reference evidence="3" key="1">
    <citation type="submission" date="2022-08" db="EMBL/GenBank/DDBJ databases">
        <title>A Global Phylogenomic Analysis of the Shiitake Genus Lentinula.</title>
        <authorList>
            <consortium name="DOE Joint Genome Institute"/>
            <person name="Sierra-Patev S."/>
            <person name="Min B."/>
            <person name="Naranjo-Ortiz M."/>
            <person name="Looney B."/>
            <person name="Konkel Z."/>
            <person name="Slot J.C."/>
            <person name="Sakamoto Y."/>
            <person name="Steenwyk J.L."/>
            <person name="Rokas A."/>
            <person name="Carro J."/>
            <person name="Camarero S."/>
            <person name="Ferreira P."/>
            <person name="Molpeceres G."/>
            <person name="Ruiz-Duenas F.J."/>
            <person name="Serrano A."/>
            <person name="Henrissat B."/>
            <person name="Drula E."/>
            <person name="Hughes K.W."/>
            <person name="Mata J.L."/>
            <person name="Ishikawa N.K."/>
            <person name="Vargas-Isla R."/>
            <person name="Ushijima S."/>
            <person name="Smith C.A."/>
            <person name="Ahrendt S."/>
            <person name="Andreopoulos W."/>
            <person name="He G."/>
            <person name="Labutti K."/>
            <person name="Lipzen A."/>
            <person name="Ng V."/>
            <person name="Riley R."/>
            <person name="Sandor L."/>
            <person name="Barry K."/>
            <person name="Martinez A.T."/>
            <person name="Xiao Y."/>
            <person name="Gibbons J.G."/>
            <person name="Terashima K."/>
            <person name="Grigoriev I.V."/>
            <person name="Hibbett D.S."/>
        </authorList>
    </citation>
    <scope>NUCLEOTIDE SEQUENCE</scope>
    <source>
        <strain evidence="3">RHP3577 ss4</strain>
    </source>
</reference>
<gene>
    <name evidence="3" type="ORF">C8R41DRAFT_978318</name>
</gene>
<feature type="transmembrane region" description="Helical" evidence="2">
    <location>
        <begin position="201"/>
        <end position="225"/>
    </location>
</feature>
<proteinExistence type="predicted"/>
<name>A0ABQ8VUV3_9AGAR</name>
<evidence type="ECO:0000313" key="3">
    <source>
        <dbReference type="EMBL" id="KAJ4499275.1"/>
    </source>
</evidence>
<keyword evidence="2" id="KW-0812">Transmembrane</keyword>
<keyword evidence="4" id="KW-1185">Reference proteome</keyword>
<feature type="region of interest" description="Disordered" evidence="1">
    <location>
        <begin position="167"/>
        <end position="191"/>
    </location>
</feature>
<dbReference type="EMBL" id="JANVFT010000011">
    <property type="protein sequence ID" value="KAJ4499275.1"/>
    <property type="molecule type" value="Genomic_DNA"/>
</dbReference>
<evidence type="ECO:0000256" key="1">
    <source>
        <dbReference type="SAM" id="MobiDB-lite"/>
    </source>
</evidence>
<evidence type="ECO:0008006" key="5">
    <source>
        <dbReference type="Google" id="ProtNLM"/>
    </source>
</evidence>
<dbReference type="Proteomes" id="UP001150217">
    <property type="component" value="Unassembled WGS sequence"/>
</dbReference>
<dbReference type="Gene3D" id="2.60.120.260">
    <property type="entry name" value="Galactose-binding domain-like"/>
    <property type="match status" value="1"/>
</dbReference>
<organism evidence="3 4">
    <name type="scientific">Lentinula lateritia</name>
    <dbReference type="NCBI Taxonomy" id="40482"/>
    <lineage>
        <taxon>Eukaryota</taxon>
        <taxon>Fungi</taxon>
        <taxon>Dikarya</taxon>
        <taxon>Basidiomycota</taxon>
        <taxon>Agaricomycotina</taxon>
        <taxon>Agaricomycetes</taxon>
        <taxon>Agaricomycetidae</taxon>
        <taxon>Agaricales</taxon>
        <taxon>Marasmiineae</taxon>
        <taxon>Omphalotaceae</taxon>
        <taxon>Lentinula</taxon>
    </lineage>
</organism>
<feature type="compositionally biased region" description="Low complexity" evidence="1">
    <location>
        <begin position="168"/>
        <end position="186"/>
    </location>
</feature>
<keyword evidence="2" id="KW-1133">Transmembrane helix</keyword>
<evidence type="ECO:0000313" key="4">
    <source>
        <dbReference type="Proteomes" id="UP001150217"/>
    </source>
</evidence>
<comment type="caution">
    <text evidence="3">The sequence shown here is derived from an EMBL/GenBank/DDBJ whole genome shotgun (WGS) entry which is preliminary data.</text>
</comment>
<keyword evidence="2" id="KW-0472">Membrane</keyword>
<sequence>MVNVTVDDSDSSVIYYPSGAWNARSASVPCSSCTANPDVKQTFDNTFHDGTFNPSSGSNSYPNVPLTASMIFNGIAVYVFCVLAESSISPDGDSDMNFYIDGFLNANFTKTAPGNNNTYDYSVAVFASDPLTPGNHNLTIRNGHVNGTKSLILLDKIVYTLNRTVDDTPSSSTLQSSSLSPSQTSLAPNDSSGVTKGLGGMLGPAIAVPVVVVILLTALGIFFFLRRRKQQQPRTISTFPGPMTGAWTIEPVSDPPSPPILSGSVPLSLEQNLNSEVGPSWASAYLSSSLTPIHQLS</sequence>
<protein>
    <recommendedName>
        <fullName evidence="5">Mid2 domain-containing protein</fullName>
    </recommendedName>
</protein>
<accession>A0ABQ8VUV3</accession>